<comment type="caution">
    <text evidence="7">The sequence shown here is derived from an EMBL/GenBank/DDBJ whole genome shotgun (WGS) entry which is preliminary data.</text>
</comment>
<dbReference type="SUPFAM" id="SSF101941">
    <property type="entry name" value="NAC domain"/>
    <property type="match status" value="1"/>
</dbReference>
<feature type="region of interest" description="Disordered" evidence="5">
    <location>
        <begin position="353"/>
        <end position="378"/>
    </location>
</feature>
<evidence type="ECO:0000313" key="7">
    <source>
        <dbReference type="EMBL" id="KAH8507849.1"/>
    </source>
</evidence>
<dbReference type="PROSITE" id="PS51005">
    <property type="entry name" value="NAC"/>
    <property type="match status" value="1"/>
</dbReference>
<proteinExistence type="predicted"/>
<dbReference type="GO" id="GO:0048731">
    <property type="term" value="P:system development"/>
    <property type="evidence" value="ECO:0007669"/>
    <property type="project" value="TreeGrafter"/>
</dbReference>
<accession>A0A8T2YRZ5</accession>
<evidence type="ECO:0000256" key="5">
    <source>
        <dbReference type="SAM" id="MobiDB-lite"/>
    </source>
</evidence>
<feature type="region of interest" description="Disordered" evidence="5">
    <location>
        <begin position="297"/>
        <end position="326"/>
    </location>
</feature>
<dbReference type="Gene3D" id="2.170.150.80">
    <property type="entry name" value="NAC domain"/>
    <property type="match status" value="1"/>
</dbReference>
<dbReference type="Pfam" id="PF02365">
    <property type="entry name" value="NAM"/>
    <property type="match status" value="1"/>
</dbReference>
<evidence type="ECO:0000259" key="6">
    <source>
        <dbReference type="PROSITE" id="PS51005"/>
    </source>
</evidence>
<keyword evidence="4" id="KW-0539">Nucleus</keyword>
<dbReference type="EMBL" id="JACEGQ020000005">
    <property type="protein sequence ID" value="KAH8507849.1"/>
    <property type="molecule type" value="Genomic_DNA"/>
</dbReference>
<keyword evidence="2" id="KW-0238">DNA-binding</keyword>
<dbReference type="PANTHER" id="PTHR31719:SF164">
    <property type="entry name" value="NAC DOMAIN-CONTAINING PROTEIN"/>
    <property type="match status" value="1"/>
</dbReference>
<evidence type="ECO:0000256" key="1">
    <source>
        <dbReference type="ARBA" id="ARBA00023015"/>
    </source>
</evidence>
<evidence type="ECO:0000313" key="8">
    <source>
        <dbReference type="Proteomes" id="UP000807159"/>
    </source>
</evidence>
<feature type="region of interest" description="Disordered" evidence="5">
    <location>
        <begin position="405"/>
        <end position="429"/>
    </location>
</feature>
<dbReference type="AlphaFoldDB" id="A0A8T2YRZ5"/>
<name>A0A8T2YRZ5_POPDE</name>
<evidence type="ECO:0000256" key="4">
    <source>
        <dbReference type="ARBA" id="ARBA00023242"/>
    </source>
</evidence>
<dbReference type="InterPro" id="IPR003441">
    <property type="entry name" value="NAC-dom"/>
</dbReference>
<dbReference type="GO" id="GO:0003677">
    <property type="term" value="F:DNA binding"/>
    <property type="evidence" value="ECO:0007669"/>
    <property type="project" value="UniProtKB-KW"/>
</dbReference>
<feature type="region of interest" description="Disordered" evidence="5">
    <location>
        <begin position="158"/>
        <end position="179"/>
    </location>
</feature>
<dbReference type="InterPro" id="IPR036093">
    <property type="entry name" value="NAC_dom_sf"/>
</dbReference>
<protein>
    <recommendedName>
        <fullName evidence="6">NAC domain-containing protein</fullName>
    </recommendedName>
</protein>
<keyword evidence="8" id="KW-1185">Reference proteome</keyword>
<dbReference type="PANTHER" id="PTHR31719">
    <property type="entry name" value="NAC TRANSCRIPTION FACTOR 56"/>
    <property type="match status" value="1"/>
</dbReference>
<keyword evidence="1" id="KW-0805">Transcription regulation</keyword>
<evidence type="ECO:0000256" key="2">
    <source>
        <dbReference type="ARBA" id="ARBA00023125"/>
    </source>
</evidence>
<dbReference type="Proteomes" id="UP000807159">
    <property type="component" value="Chromosome 5"/>
</dbReference>
<feature type="domain" description="NAC" evidence="6">
    <location>
        <begin position="9"/>
        <end position="155"/>
    </location>
</feature>
<evidence type="ECO:0000256" key="3">
    <source>
        <dbReference type="ARBA" id="ARBA00023163"/>
    </source>
</evidence>
<reference evidence="7" key="1">
    <citation type="journal article" date="2021" name="J. Hered.">
        <title>Genome Assembly of Salicaceae Populus deltoides (Eastern Cottonwood) I-69 Based on Nanopore Sequencing and Hi-C Technologies.</title>
        <authorList>
            <person name="Bai S."/>
            <person name="Wu H."/>
            <person name="Zhang J."/>
            <person name="Pan Z."/>
            <person name="Zhao W."/>
            <person name="Li Z."/>
            <person name="Tong C."/>
        </authorList>
    </citation>
    <scope>NUCLEOTIDE SEQUENCE</scope>
    <source>
        <tissue evidence="7">Leaf</tissue>
    </source>
</reference>
<dbReference type="GO" id="GO:0006355">
    <property type="term" value="P:regulation of DNA-templated transcription"/>
    <property type="evidence" value="ECO:0007669"/>
    <property type="project" value="InterPro"/>
</dbReference>
<feature type="region of interest" description="Disordered" evidence="5">
    <location>
        <begin position="458"/>
        <end position="479"/>
    </location>
</feature>
<gene>
    <name evidence="7" type="ORF">H0E87_010128</name>
</gene>
<sequence length="548" mass="59534">MDFSLPQTLLPGYRFSPTDQELVQFYLYPKVTNPLFITSGPVRDCDIYAYQPLQIWNAFHRIQGEDVFFFTNLKKKSPTSHVTRKIAGGPATWHREDTDRAIGVAIDEHCSVTGIRKCFSYQSSQPGQHGCGWTMYEYSLPSLSQVIVLCQLRRKDDNKSHTQTTKKRRRQADGVDDATNTISQKARVGEGYHQQQITGFQAAAETESEIVYNGMRFDNLESFSHKLFEDFDKDQMAVSSVASTINVAAPTASTSSCAENLQPNKVVCIDNDEEPSATEEDDDYHRELLRLLGLDDGSDLAGGVPSIQSPPEADEVRSTPKGSTPVESLATDIADGYHRELLPLLDLDGGSDLADGVPSIQSPPEADEAHSTPKGSTTVESLATDADGYHRELLPLLDLDGGSDLAGGVPSIQSPPEADEVRSTPKGSTTVESLATDADGYHRELLPLLDLDGGSDLAGGVPSIQSPPEADEVRSTPKGSTTVESLATDADGYHLDAQVSGSSLSSGWRGSLSQQLPQANPTCLVQENEVEMIYNPFRMESPYEGSLL</sequence>
<keyword evidence="3" id="KW-0804">Transcription</keyword>
<organism evidence="7 8">
    <name type="scientific">Populus deltoides</name>
    <name type="common">Eastern poplar</name>
    <name type="synonym">Eastern cottonwood</name>
    <dbReference type="NCBI Taxonomy" id="3696"/>
    <lineage>
        <taxon>Eukaryota</taxon>
        <taxon>Viridiplantae</taxon>
        <taxon>Streptophyta</taxon>
        <taxon>Embryophyta</taxon>
        <taxon>Tracheophyta</taxon>
        <taxon>Spermatophyta</taxon>
        <taxon>Magnoliopsida</taxon>
        <taxon>eudicotyledons</taxon>
        <taxon>Gunneridae</taxon>
        <taxon>Pentapetalae</taxon>
        <taxon>rosids</taxon>
        <taxon>fabids</taxon>
        <taxon>Malpighiales</taxon>
        <taxon>Salicaceae</taxon>
        <taxon>Saliceae</taxon>
        <taxon>Populus</taxon>
    </lineage>
</organism>